<dbReference type="AlphaFoldDB" id="U2SH69"/>
<dbReference type="Proteomes" id="UP000017052">
    <property type="component" value="Unassembled WGS sequence"/>
</dbReference>
<keyword evidence="2" id="KW-0472">Membrane</keyword>
<gene>
    <name evidence="3" type="ORF">HMPREF0682_0106</name>
</gene>
<name>U2SH69_9ACTN</name>
<feature type="transmembrane region" description="Helical" evidence="2">
    <location>
        <begin position="24"/>
        <end position="45"/>
    </location>
</feature>
<protein>
    <submittedName>
        <fullName evidence="3">Uncharacterized protein</fullName>
    </submittedName>
</protein>
<proteinExistence type="predicted"/>
<evidence type="ECO:0000256" key="2">
    <source>
        <dbReference type="SAM" id="Phobius"/>
    </source>
</evidence>
<sequence>MKREPLPGRLPAAPRRSVRDERGMSVSTLLAAVMPAFILVAGLAVDGAARLSA</sequence>
<comment type="caution">
    <text evidence="3">The sequence shown here is derived from an EMBL/GenBank/DDBJ whole genome shotgun (WGS) entry which is preliminary data.</text>
</comment>
<feature type="non-terminal residue" evidence="3">
    <location>
        <position position="53"/>
    </location>
</feature>
<evidence type="ECO:0000256" key="1">
    <source>
        <dbReference type="SAM" id="MobiDB-lite"/>
    </source>
</evidence>
<organism evidence="3 4">
    <name type="scientific">Propionibacterium acidifaciens F0233</name>
    <dbReference type="NCBI Taxonomy" id="553198"/>
    <lineage>
        <taxon>Bacteria</taxon>
        <taxon>Bacillati</taxon>
        <taxon>Actinomycetota</taxon>
        <taxon>Actinomycetes</taxon>
        <taxon>Propionibacteriales</taxon>
        <taxon>Propionibacteriaceae</taxon>
        <taxon>Propionibacterium</taxon>
    </lineage>
</organism>
<keyword evidence="2" id="KW-1133">Transmembrane helix</keyword>
<keyword evidence="4" id="KW-1185">Reference proteome</keyword>
<keyword evidence="2" id="KW-0812">Transmembrane</keyword>
<accession>U2SH69</accession>
<feature type="region of interest" description="Disordered" evidence="1">
    <location>
        <begin position="1"/>
        <end position="20"/>
    </location>
</feature>
<reference evidence="3" key="1">
    <citation type="submission" date="2013-08" db="EMBL/GenBank/DDBJ databases">
        <authorList>
            <person name="Durkin A.S."/>
            <person name="Haft D.R."/>
            <person name="McCorrison J."/>
            <person name="Torralba M."/>
            <person name="Gillis M."/>
            <person name="Haft D.H."/>
            <person name="Methe B."/>
            <person name="Sutton G."/>
            <person name="Nelson K.E."/>
        </authorList>
    </citation>
    <scope>NUCLEOTIDE SEQUENCE [LARGE SCALE GENOMIC DNA]</scope>
    <source>
        <strain evidence="3">F0233</strain>
    </source>
</reference>
<dbReference type="EMBL" id="ACVN02000038">
    <property type="protein sequence ID" value="ERK61997.1"/>
    <property type="molecule type" value="Genomic_DNA"/>
</dbReference>
<evidence type="ECO:0000313" key="3">
    <source>
        <dbReference type="EMBL" id="ERK61997.1"/>
    </source>
</evidence>
<evidence type="ECO:0000313" key="4">
    <source>
        <dbReference type="Proteomes" id="UP000017052"/>
    </source>
</evidence>